<evidence type="ECO:0000313" key="1">
    <source>
        <dbReference type="EMBL" id="SHI46338.1"/>
    </source>
</evidence>
<reference evidence="1 2" key="1">
    <citation type="submission" date="2016-11" db="EMBL/GenBank/DDBJ databases">
        <authorList>
            <person name="Jaros S."/>
            <person name="Januszkiewicz K."/>
            <person name="Wedrychowicz H."/>
        </authorList>
    </citation>
    <scope>NUCLEOTIDE SEQUENCE [LARGE SCALE GENOMIC DNA]</scope>
    <source>
        <strain evidence="1 2">DSM 19022</strain>
    </source>
</reference>
<dbReference type="RefSeq" id="WP_084524303.1">
    <property type="nucleotide sequence ID" value="NZ_FQZS01000003.1"/>
</dbReference>
<dbReference type="AlphaFoldDB" id="A0A1M6BCP3"/>
<dbReference type="OrthoDB" id="1890113at2"/>
<protein>
    <recommendedName>
        <fullName evidence="3">Xylose isomerase-like TIM barrel</fullName>
    </recommendedName>
</protein>
<evidence type="ECO:0000313" key="2">
    <source>
        <dbReference type="Proteomes" id="UP000184442"/>
    </source>
</evidence>
<organism evidence="1 2">
    <name type="scientific">Lutispora thermophila DSM 19022</name>
    <dbReference type="NCBI Taxonomy" id="1122184"/>
    <lineage>
        <taxon>Bacteria</taxon>
        <taxon>Bacillati</taxon>
        <taxon>Bacillota</taxon>
        <taxon>Clostridia</taxon>
        <taxon>Lutisporales</taxon>
        <taxon>Lutisporaceae</taxon>
        <taxon>Lutispora</taxon>
    </lineage>
</organism>
<keyword evidence="2" id="KW-1185">Reference proteome</keyword>
<dbReference type="Proteomes" id="UP000184442">
    <property type="component" value="Unassembled WGS sequence"/>
</dbReference>
<sequence>MIGQFGRYNEEKQLRDFRSDFYGVEACLLEDDADIERLIKKAEHDNFKIGVHFPFKTGGWRLRDPQYLSKNEEIKRSSYEYIEDQISLLKNINIAHLLFHYPKPVLLDERVDWSNWRFADDTEYYWESEYPYEDFKSNSEEFFNWLNDISIRHNFTPVLEFDAVNKYMYESDLVESLLEKYPRIKLC</sequence>
<proteinExistence type="predicted"/>
<accession>A0A1M6BCP3</accession>
<dbReference type="Gene3D" id="3.20.20.150">
    <property type="entry name" value="Divalent-metal-dependent TIM barrel enzymes"/>
    <property type="match status" value="1"/>
</dbReference>
<dbReference type="InterPro" id="IPR036237">
    <property type="entry name" value="Xyl_isomerase-like_sf"/>
</dbReference>
<dbReference type="SUPFAM" id="SSF51658">
    <property type="entry name" value="Xylose isomerase-like"/>
    <property type="match status" value="1"/>
</dbReference>
<dbReference type="EMBL" id="FQZS01000003">
    <property type="protein sequence ID" value="SHI46338.1"/>
    <property type="molecule type" value="Genomic_DNA"/>
</dbReference>
<dbReference type="STRING" id="1122184.SAMN02745176_00387"/>
<name>A0A1M6BCP3_9FIRM</name>
<gene>
    <name evidence="1" type="ORF">SAMN02745176_00387</name>
</gene>
<evidence type="ECO:0008006" key="3">
    <source>
        <dbReference type="Google" id="ProtNLM"/>
    </source>
</evidence>